<comment type="similarity">
    <text evidence="2">Belongs to the homogentisate dioxygenase family.</text>
</comment>
<keyword evidence="11" id="KW-1185">Reference proteome</keyword>
<dbReference type="RefSeq" id="WP_188680945.1">
    <property type="nucleotide sequence ID" value="NZ_BMNY01000001.1"/>
</dbReference>
<proteinExistence type="inferred from homology"/>
<accession>A0AA37FAU2</accession>
<evidence type="ECO:0000256" key="2">
    <source>
        <dbReference type="ARBA" id="ARBA00007757"/>
    </source>
</evidence>
<comment type="caution">
    <text evidence="10">The sequence shown here is derived from an EMBL/GenBank/DDBJ whole genome shotgun (WGS) entry which is preliminary data.</text>
</comment>
<evidence type="ECO:0000259" key="9">
    <source>
        <dbReference type="Pfam" id="PF20510"/>
    </source>
</evidence>
<evidence type="ECO:0000256" key="3">
    <source>
        <dbReference type="ARBA" id="ARBA00022723"/>
    </source>
</evidence>
<name>A0AA37FAU2_9ARCH</name>
<dbReference type="AlphaFoldDB" id="A0AA37FAU2"/>
<keyword evidence="5" id="KW-0560">Oxidoreductase</keyword>
<sequence length="379" mass="43526">MFYVKEGIMPESRHTYTDRNNLLREELFGEESFDGPYSLLYHLNEPTDIVSVSYERRSVNVLEDGFRHRHLRASGIPVKQDFQSSMTPLMLNEDIEIGVAHFSGSTEVFRRSALMDELFFVHSGTGTLQSVFGDLRYSAGDYLYVPKGTTYRFQPQGENRFFYVRAASRIGVPPRYLNAYGQLKEGTPYYERDIRVPELREASKERGQFKVMVEYSDGYVIETRDRHPFDVVGWDGHLYPFAINVDRMAPIVGKLHQPPPVHETFSGKGFMVGTFLPRKFDFHPRAIPISYYHSNIDTDEVLFYSSGNFMSRRGIEAESITVHVRGLIHGPQPGAVEAAIGKEGTDEVAVMVEAYRPLRFTEQSAQIEDKDYMGSWHRR</sequence>
<dbReference type="InterPro" id="IPR011051">
    <property type="entry name" value="RmlC_Cupin_sf"/>
</dbReference>
<dbReference type="GO" id="GO:0004411">
    <property type="term" value="F:homogentisate 1,2-dioxygenase activity"/>
    <property type="evidence" value="ECO:0007669"/>
    <property type="project" value="InterPro"/>
</dbReference>
<dbReference type="GO" id="GO:0046872">
    <property type="term" value="F:metal ion binding"/>
    <property type="evidence" value="ECO:0007669"/>
    <property type="project" value="UniProtKB-KW"/>
</dbReference>
<feature type="binding site" evidence="8">
    <location>
        <position position="329"/>
    </location>
    <ligand>
        <name>homogentisate</name>
        <dbReference type="ChEBI" id="CHEBI:16169"/>
    </ligand>
</feature>
<evidence type="ECO:0000313" key="11">
    <source>
        <dbReference type="Proteomes" id="UP000632195"/>
    </source>
</evidence>
<dbReference type="InterPro" id="IPR005708">
    <property type="entry name" value="Homogentis_dOase"/>
</dbReference>
<keyword evidence="3 8" id="KW-0479">Metal-binding</keyword>
<keyword evidence="4" id="KW-0223">Dioxygenase</keyword>
<reference evidence="10" key="2">
    <citation type="submission" date="2022-09" db="EMBL/GenBank/DDBJ databases">
        <authorList>
            <person name="Sun Q."/>
            <person name="Ohkuma M."/>
        </authorList>
    </citation>
    <scope>NUCLEOTIDE SEQUENCE</scope>
    <source>
        <strain evidence="10">JCM 13583</strain>
    </source>
</reference>
<feature type="binding site" evidence="8">
    <location>
        <position position="329"/>
    </location>
    <ligand>
        <name>Fe cation</name>
        <dbReference type="ChEBI" id="CHEBI:24875"/>
    </ligand>
</feature>
<feature type="active site" description="Proton acceptor" evidence="7">
    <location>
        <position position="256"/>
    </location>
</feature>
<evidence type="ECO:0000256" key="7">
    <source>
        <dbReference type="PIRSR" id="PIRSR605708-1"/>
    </source>
</evidence>
<feature type="domain" description="Homogentisate 1,2-dioxygenase N-terminal" evidence="9">
    <location>
        <begin position="117"/>
        <end position="243"/>
    </location>
</feature>
<dbReference type="Pfam" id="PF20510">
    <property type="entry name" value="HgmA_N"/>
    <property type="match status" value="1"/>
</dbReference>
<reference evidence="10" key="1">
    <citation type="journal article" date="2014" name="Int. J. Syst. Evol. Microbiol.">
        <title>Complete genome sequence of Corynebacterium casei LMG S-19264T (=DSM 44701T), isolated from a smear-ripened cheese.</title>
        <authorList>
            <consortium name="US DOE Joint Genome Institute (JGI-PGF)"/>
            <person name="Walter F."/>
            <person name="Albersmeier A."/>
            <person name="Kalinowski J."/>
            <person name="Ruckert C."/>
        </authorList>
    </citation>
    <scope>NUCLEOTIDE SEQUENCE</scope>
    <source>
        <strain evidence="10">JCM 13583</strain>
    </source>
</reference>
<evidence type="ECO:0000256" key="8">
    <source>
        <dbReference type="PIRSR" id="PIRSR605708-2"/>
    </source>
</evidence>
<organism evidence="10 11">
    <name type="scientific">Thermogymnomonas acidicola</name>
    <dbReference type="NCBI Taxonomy" id="399579"/>
    <lineage>
        <taxon>Archaea</taxon>
        <taxon>Methanobacteriati</taxon>
        <taxon>Thermoplasmatota</taxon>
        <taxon>Thermoplasmata</taxon>
        <taxon>Thermoplasmatales</taxon>
        <taxon>Thermogymnomonas</taxon>
    </lineage>
</organism>
<keyword evidence="6 8" id="KW-0408">Iron</keyword>
<dbReference type="SUPFAM" id="SSF51182">
    <property type="entry name" value="RmlC-like cupins"/>
    <property type="match status" value="1"/>
</dbReference>
<gene>
    <name evidence="10" type="ORF">GCM10007108_10770</name>
</gene>
<evidence type="ECO:0000313" key="10">
    <source>
        <dbReference type="EMBL" id="GGM74664.1"/>
    </source>
</evidence>
<dbReference type="InterPro" id="IPR046452">
    <property type="entry name" value="HgmA_N"/>
</dbReference>
<dbReference type="PANTHER" id="PTHR11056">
    <property type="entry name" value="HOMOGENTISATE 1,2-DIOXYGENASE"/>
    <property type="match status" value="1"/>
</dbReference>
<evidence type="ECO:0000256" key="6">
    <source>
        <dbReference type="ARBA" id="ARBA00023004"/>
    </source>
</evidence>
<protein>
    <submittedName>
        <fullName evidence="10">Homogentisate 1,2-dioxygenase</fullName>
    </submittedName>
</protein>
<dbReference type="PANTHER" id="PTHR11056:SF0">
    <property type="entry name" value="HOMOGENTISATE 1,2-DIOXYGENASE"/>
    <property type="match status" value="1"/>
</dbReference>
<feature type="binding site" evidence="8">
    <location>
        <position position="293"/>
    </location>
    <ligand>
        <name>Fe cation</name>
        <dbReference type="ChEBI" id="CHEBI:24875"/>
    </ligand>
</feature>
<dbReference type="GO" id="GO:0005737">
    <property type="term" value="C:cytoplasm"/>
    <property type="evidence" value="ECO:0007669"/>
    <property type="project" value="TreeGrafter"/>
</dbReference>
<dbReference type="GO" id="GO:0006570">
    <property type="term" value="P:tyrosine metabolic process"/>
    <property type="evidence" value="ECO:0007669"/>
    <property type="project" value="InterPro"/>
</dbReference>
<dbReference type="Gene3D" id="2.60.120.10">
    <property type="entry name" value="Jelly Rolls"/>
    <property type="match status" value="1"/>
</dbReference>
<evidence type="ECO:0000256" key="1">
    <source>
        <dbReference type="ARBA" id="ARBA00001962"/>
    </source>
</evidence>
<dbReference type="EMBL" id="BMNY01000001">
    <property type="protein sequence ID" value="GGM74664.1"/>
    <property type="molecule type" value="Genomic_DNA"/>
</dbReference>
<dbReference type="InterPro" id="IPR014710">
    <property type="entry name" value="RmlC-like_jellyroll"/>
</dbReference>
<dbReference type="GO" id="GO:0006559">
    <property type="term" value="P:L-phenylalanine catabolic process"/>
    <property type="evidence" value="ECO:0007669"/>
    <property type="project" value="InterPro"/>
</dbReference>
<feature type="binding site" evidence="8">
    <location>
        <position position="299"/>
    </location>
    <ligand>
        <name>Fe cation</name>
        <dbReference type="ChEBI" id="CHEBI:24875"/>
    </ligand>
</feature>
<evidence type="ECO:0000256" key="4">
    <source>
        <dbReference type="ARBA" id="ARBA00022964"/>
    </source>
</evidence>
<evidence type="ECO:0000256" key="5">
    <source>
        <dbReference type="ARBA" id="ARBA00023002"/>
    </source>
</evidence>
<dbReference type="Proteomes" id="UP000632195">
    <property type="component" value="Unassembled WGS sequence"/>
</dbReference>
<comment type="cofactor">
    <cofactor evidence="1 8">
        <name>Fe cation</name>
        <dbReference type="ChEBI" id="CHEBI:24875"/>
    </cofactor>
</comment>